<reference evidence="2" key="1">
    <citation type="submission" date="2022-03" db="EMBL/GenBank/DDBJ databases">
        <authorList>
            <person name="Martin C."/>
        </authorList>
    </citation>
    <scope>NUCLEOTIDE SEQUENCE</scope>
</reference>
<proteinExistence type="predicted"/>
<accession>A0A8S4Q9I5</accession>
<feature type="transmembrane region" description="Helical" evidence="1">
    <location>
        <begin position="139"/>
        <end position="158"/>
    </location>
</feature>
<keyword evidence="1" id="KW-0812">Transmembrane</keyword>
<keyword evidence="3" id="KW-1185">Reference proteome</keyword>
<keyword evidence="1" id="KW-1133">Transmembrane helix</keyword>
<evidence type="ECO:0000313" key="3">
    <source>
        <dbReference type="Proteomes" id="UP000749559"/>
    </source>
</evidence>
<sequence length="204" mass="22847">TTCRDIKNLSLLHGIFRFHPTLTTYVPLFPKPPSTRIYQLSNLDRVCFFLTTLPCLMSRQPTVTQTEYIPAQQCVLQLDVNVAEPIHVAPPQDGAGLLQDLVFDFVPPPQATLHACHAPQSPQSPSTKMKWTPVFTCGLFYWVLTAFCHLLITCIVPAHNVADISSSRCLKSISLHTIILKKNIVKFIYEQTYTSTAMCVTSGR</sequence>
<comment type="caution">
    <text evidence="2">The sequence shown here is derived from an EMBL/GenBank/DDBJ whole genome shotgun (WGS) entry which is preliminary data.</text>
</comment>
<feature type="non-terminal residue" evidence="2">
    <location>
        <position position="1"/>
    </location>
</feature>
<protein>
    <submittedName>
        <fullName evidence="2">Uncharacterized protein</fullName>
    </submittedName>
</protein>
<dbReference type="Proteomes" id="UP000749559">
    <property type="component" value="Unassembled WGS sequence"/>
</dbReference>
<evidence type="ECO:0000313" key="2">
    <source>
        <dbReference type="EMBL" id="CAH1801183.1"/>
    </source>
</evidence>
<dbReference type="EMBL" id="CAIIXF020000012">
    <property type="protein sequence ID" value="CAH1801183.1"/>
    <property type="molecule type" value="Genomic_DNA"/>
</dbReference>
<evidence type="ECO:0000256" key="1">
    <source>
        <dbReference type="SAM" id="Phobius"/>
    </source>
</evidence>
<name>A0A8S4Q9I5_OWEFU</name>
<gene>
    <name evidence="2" type="ORF">OFUS_LOCUS24997</name>
</gene>
<organism evidence="2 3">
    <name type="scientific">Owenia fusiformis</name>
    <name type="common">Polychaete worm</name>
    <dbReference type="NCBI Taxonomy" id="6347"/>
    <lineage>
        <taxon>Eukaryota</taxon>
        <taxon>Metazoa</taxon>
        <taxon>Spiralia</taxon>
        <taxon>Lophotrochozoa</taxon>
        <taxon>Annelida</taxon>
        <taxon>Polychaeta</taxon>
        <taxon>Sedentaria</taxon>
        <taxon>Canalipalpata</taxon>
        <taxon>Sabellida</taxon>
        <taxon>Oweniida</taxon>
        <taxon>Oweniidae</taxon>
        <taxon>Owenia</taxon>
    </lineage>
</organism>
<dbReference type="AlphaFoldDB" id="A0A8S4Q9I5"/>
<keyword evidence="1" id="KW-0472">Membrane</keyword>